<sequence>MSISYYYQTDVARLIKNYLKQHPNSEDTVLGITDWWVKKQKIVDSMSAVDSALKVLELQGEVSSITRNNQTYFRLTKKP</sequence>
<dbReference type="RefSeq" id="WP_199470403.1">
    <property type="nucleotide sequence ID" value="NZ_JAEMNX010000042.1"/>
</dbReference>
<dbReference type="Proteomes" id="UP000628710">
    <property type="component" value="Unassembled WGS sequence"/>
</dbReference>
<dbReference type="EMBL" id="JAEMNX010000042">
    <property type="protein sequence ID" value="MBJ7540011.1"/>
    <property type="molecule type" value="Genomic_DNA"/>
</dbReference>
<evidence type="ECO:0000313" key="1">
    <source>
        <dbReference type="EMBL" id="MBJ7540011.1"/>
    </source>
</evidence>
<keyword evidence="2" id="KW-1185">Reference proteome</keyword>
<comment type="caution">
    <text evidence="1">The sequence shown here is derived from an EMBL/GenBank/DDBJ whole genome shotgun (WGS) entry which is preliminary data.</text>
</comment>
<evidence type="ECO:0000313" key="2">
    <source>
        <dbReference type="Proteomes" id="UP000628710"/>
    </source>
</evidence>
<organism evidence="1 2">
    <name type="scientific">Marinomonas transparens</name>
    <dbReference type="NCBI Taxonomy" id="2795388"/>
    <lineage>
        <taxon>Bacteria</taxon>
        <taxon>Pseudomonadati</taxon>
        <taxon>Pseudomonadota</taxon>
        <taxon>Gammaproteobacteria</taxon>
        <taxon>Oceanospirillales</taxon>
        <taxon>Oceanospirillaceae</taxon>
        <taxon>Marinomonas</taxon>
    </lineage>
</organism>
<dbReference type="AlphaFoldDB" id="A0A934N8E7"/>
<protein>
    <submittedName>
        <fullName evidence="1">Uncharacterized protein</fullName>
    </submittedName>
</protein>
<name>A0A934N8E7_9GAMM</name>
<gene>
    <name evidence="1" type="ORF">I8J31_20290</name>
</gene>
<reference evidence="1" key="1">
    <citation type="submission" date="2020-12" db="EMBL/GenBank/DDBJ databases">
        <title>Marinomonas arctica sp. nov., a psychrotolerant bacterium isolated from the Arctic.</title>
        <authorList>
            <person name="Zhang Y."/>
        </authorList>
    </citation>
    <scope>NUCLEOTIDE SEQUENCE</scope>
    <source>
        <strain evidence="1">C1424</strain>
    </source>
</reference>
<accession>A0A934N8E7</accession>
<proteinExistence type="predicted"/>